<evidence type="ECO:0000313" key="3">
    <source>
        <dbReference type="Proteomes" id="UP000772434"/>
    </source>
</evidence>
<sequence>MTQPPGPQFPVEMVTCDNMSAGGERERWGVIDSSSESVWGEDLPPMSQQSYVRDQPRGRCRIIESIVGARVGSSKKHWIALSDIARIVTRDFSSLRHTAIVKDRKLVTREENGRNDRSREENDGRRTEENGEENDRSREKNNMRGEWEENDGEKN</sequence>
<dbReference type="AlphaFoldDB" id="A0A9P5PHX4"/>
<gene>
    <name evidence="2" type="ORF">BDP27DRAFT_1368406</name>
</gene>
<evidence type="ECO:0000313" key="2">
    <source>
        <dbReference type="EMBL" id="KAF9062952.1"/>
    </source>
</evidence>
<organism evidence="2 3">
    <name type="scientific">Rhodocollybia butyracea</name>
    <dbReference type="NCBI Taxonomy" id="206335"/>
    <lineage>
        <taxon>Eukaryota</taxon>
        <taxon>Fungi</taxon>
        <taxon>Dikarya</taxon>
        <taxon>Basidiomycota</taxon>
        <taxon>Agaricomycotina</taxon>
        <taxon>Agaricomycetes</taxon>
        <taxon>Agaricomycetidae</taxon>
        <taxon>Agaricales</taxon>
        <taxon>Marasmiineae</taxon>
        <taxon>Omphalotaceae</taxon>
        <taxon>Rhodocollybia</taxon>
    </lineage>
</organism>
<reference evidence="2" key="1">
    <citation type="submission" date="2020-11" db="EMBL/GenBank/DDBJ databases">
        <authorList>
            <consortium name="DOE Joint Genome Institute"/>
            <person name="Ahrendt S."/>
            <person name="Riley R."/>
            <person name="Andreopoulos W."/>
            <person name="Labutti K."/>
            <person name="Pangilinan J."/>
            <person name="Ruiz-Duenas F.J."/>
            <person name="Barrasa J.M."/>
            <person name="Sanchez-Garcia M."/>
            <person name="Camarero S."/>
            <person name="Miyauchi S."/>
            <person name="Serrano A."/>
            <person name="Linde D."/>
            <person name="Babiker R."/>
            <person name="Drula E."/>
            <person name="Ayuso-Fernandez I."/>
            <person name="Pacheco R."/>
            <person name="Padilla G."/>
            <person name="Ferreira P."/>
            <person name="Barriuso J."/>
            <person name="Kellner H."/>
            <person name="Castanera R."/>
            <person name="Alfaro M."/>
            <person name="Ramirez L."/>
            <person name="Pisabarro A.G."/>
            <person name="Kuo A."/>
            <person name="Tritt A."/>
            <person name="Lipzen A."/>
            <person name="He G."/>
            <person name="Yan M."/>
            <person name="Ng V."/>
            <person name="Cullen D."/>
            <person name="Martin F."/>
            <person name="Rosso M.-N."/>
            <person name="Henrissat B."/>
            <person name="Hibbett D."/>
            <person name="Martinez A.T."/>
            <person name="Grigoriev I.V."/>
        </authorList>
    </citation>
    <scope>NUCLEOTIDE SEQUENCE</scope>
    <source>
        <strain evidence="2">AH 40177</strain>
    </source>
</reference>
<accession>A0A9P5PHX4</accession>
<dbReference type="Proteomes" id="UP000772434">
    <property type="component" value="Unassembled WGS sequence"/>
</dbReference>
<evidence type="ECO:0000256" key="1">
    <source>
        <dbReference type="SAM" id="MobiDB-lite"/>
    </source>
</evidence>
<name>A0A9P5PHX4_9AGAR</name>
<dbReference type="EMBL" id="JADNRY010000157">
    <property type="protein sequence ID" value="KAF9062952.1"/>
    <property type="molecule type" value="Genomic_DNA"/>
</dbReference>
<keyword evidence="3" id="KW-1185">Reference proteome</keyword>
<feature type="region of interest" description="Disordered" evidence="1">
    <location>
        <begin position="105"/>
        <end position="155"/>
    </location>
</feature>
<comment type="caution">
    <text evidence="2">The sequence shown here is derived from an EMBL/GenBank/DDBJ whole genome shotgun (WGS) entry which is preliminary data.</text>
</comment>
<protein>
    <submittedName>
        <fullName evidence="2">Uncharacterized protein</fullName>
    </submittedName>
</protein>
<proteinExistence type="predicted"/>